<organism evidence="2 3">
    <name type="scientific">Cercophora newfieldiana</name>
    <dbReference type="NCBI Taxonomy" id="92897"/>
    <lineage>
        <taxon>Eukaryota</taxon>
        <taxon>Fungi</taxon>
        <taxon>Dikarya</taxon>
        <taxon>Ascomycota</taxon>
        <taxon>Pezizomycotina</taxon>
        <taxon>Sordariomycetes</taxon>
        <taxon>Sordariomycetidae</taxon>
        <taxon>Sordariales</taxon>
        <taxon>Lasiosphaeriaceae</taxon>
        <taxon>Cercophora</taxon>
    </lineage>
</organism>
<feature type="compositionally biased region" description="Low complexity" evidence="1">
    <location>
        <begin position="25"/>
        <end position="36"/>
    </location>
</feature>
<feature type="compositionally biased region" description="Pro residues" evidence="1">
    <location>
        <begin position="1056"/>
        <end position="1066"/>
    </location>
</feature>
<comment type="caution">
    <text evidence="2">The sequence shown here is derived from an EMBL/GenBank/DDBJ whole genome shotgun (WGS) entry which is preliminary data.</text>
</comment>
<sequence length="1448" mass="160709">MADPRDPPFGDEDEDMEDRAPSGESSVSSRASQDSSGMYKNFDKVRDPTFPGADQYNANIPIKQRLVYNDVILSDDDFDAIVQQINIRDPSQKPMAPTPQLHATEAMTGDYTYCQFVPVWTDPRWDDSHTITVRNMKGEQVAIPRRDVTKLIRPALLPQDADKNPTTYALRYGINPDAPRGRSRMSPDLSESRAATVTTDTGAEVSVNAADVRKEFEKYSNMDEFFNAMQAVGENDAGFERLQAMRQYFKELADDRDYQRYFMNDLTTQERIEHGFDPVDPGAAGIPKCDLSGDIHYLFQRSRWDYTHDRGTTQEEPRVIYNLFGESGEYSAHNDVIWAALQPALLLATRILDSSPPFINTILDPFNTRHVDPNRIPRSYRGDSKLFAIFDRFALGAPLPTQSMADLERDSRIDVAGAVCDWLGKCLRFSINAARKNTYNEETVAPPSNPVIYGKTYRQSVIPTDEHPYPWKVQIEIAAELIWPLLVPAYTMAEKSNASFMIAGTLIHELAHAIRMTSKTVTQLAETLQADIPEFQRADPTYLSKLREEMAKYMAYSDQFEGYWRDEPREEIGYAIEKELWGGSMCEPYESHQQAFPLMLMTATNLAQEEWPTARPTATEQVAAGQGNNVILNDPPLPLESYQMPITIAEVGKLFQESFWTGTVSVYGSRALRFSQDRPPLTTTLRRYIREKDLLRTFGTAGESVRVGIRKLSGAGHALVAEYIKESLSDRLFPVHVRKRWANYASLWPSQAAAAKKVEEAFDGRFEVAKKTAVLFSRLADAKLVEQDMRQLGMENTKPEVYIERVSTVFSKALRELLLAATDLHRFFLTRVQEFQAHIVDYLRLSPAARAVVHRRYAQYLHQTIEFYQHTVKTAANVLGELLQRSQTSSLLCPELQEMLQKTIARLSMLLNLLGESNEHLGIDWVDKQVRVPRRFSTVPAARYRQRSRRLAKLAFREIELMPAPVRALVDKLFHILSKTKVALDDRDEEEDDVIKKLASFDPPRPPRPAAAASGAAGGAPPQNWEGLVSNNPNPGLATQAESVGPHIFHSMGVNPPEPPAAPPSTPNRARIYFGDQTPSPASKSTPPSATKAHSSQRRNYLASGTASSRAHFSPLAEPMMYEGPRGQGPALGYDALVFAPGAAIVKTKTTPSAILPSLFGHAAYIKEEIKREAEKLVLLQMREAQEGAKTTAVVVIMGGLLVVVGRLEGLLVIIFRMEHLLVVTAGLLVEVTEGPLVEGDLPAVLVGFPVMIIMEDFLVVVTEGSLAEVTEDLPAVVVIMGRLVQDLGDIPAALVGRMAVVLVVVVVELEGSRIQVRPAPTLGDNMVASSMALVLGAVMVVEVEGRMAGVRQLMVLGGSAVEDRAVGDGVAEVCEDKIVELGGDGVVELGEGEGEVEVAETAAVVGEFEILPEQELCFFGLRLVIPYIVPWVGLLFSYQGYVQVRNC</sequence>
<evidence type="ECO:0000256" key="1">
    <source>
        <dbReference type="SAM" id="MobiDB-lite"/>
    </source>
</evidence>
<dbReference type="Proteomes" id="UP001174936">
    <property type="component" value="Unassembled WGS sequence"/>
</dbReference>
<reference evidence="2" key="1">
    <citation type="submission" date="2023-06" db="EMBL/GenBank/DDBJ databases">
        <title>Genome-scale phylogeny and comparative genomics of the fungal order Sordariales.</title>
        <authorList>
            <consortium name="Lawrence Berkeley National Laboratory"/>
            <person name="Hensen N."/>
            <person name="Bonometti L."/>
            <person name="Westerberg I."/>
            <person name="Brannstrom I.O."/>
            <person name="Guillou S."/>
            <person name="Cros-Aarteil S."/>
            <person name="Calhoun S."/>
            <person name="Haridas S."/>
            <person name="Kuo A."/>
            <person name="Mondo S."/>
            <person name="Pangilinan J."/>
            <person name="Riley R."/>
            <person name="Labutti K."/>
            <person name="Andreopoulos B."/>
            <person name="Lipzen A."/>
            <person name="Chen C."/>
            <person name="Yanf M."/>
            <person name="Daum C."/>
            <person name="Ng V."/>
            <person name="Clum A."/>
            <person name="Steindorff A."/>
            <person name="Ohm R."/>
            <person name="Martin F."/>
            <person name="Silar P."/>
            <person name="Natvig D."/>
            <person name="Lalanne C."/>
            <person name="Gautier V."/>
            <person name="Ament-Velasquez S.L."/>
            <person name="Kruys A."/>
            <person name="Hutchinson M.I."/>
            <person name="Powell A.J."/>
            <person name="Barry K."/>
            <person name="Miller A.N."/>
            <person name="Grigoriev I.V."/>
            <person name="Debuchy R."/>
            <person name="Gladieux P."/>
            <person name="Thoren M.H."/>
            <person name="Johannesson H."/>
        </authorList>
    </citation>
    <scope>NUCLEOTIDE SEQUENCE</scope>
    <source>
        <strain evidence="2">SMH2532-1</strain>
    </source>
</reference>
<feature type="compositionally biased region" description="Low complexity" evidence="1">
    <location>
        <begin position="1010"/>
        <end position="1022"/>
    </location>
</feature>
<dbReference type="EMBL" id="JAULSV010000005">
    <property type="protein sequence ID" value="KAK0643703.1"/>
    <property type="molecule type" value="Genomic_DNA"/>
</dbReference>
<keyword evidence="3" id="KW-1185">Reference proteome</keyword>
<feature type="region of interest" description="Disordered" evidence="1">
    <location>
        <begin position="998"/>
        <end position="1109"/>
    </location>
</feature>
<feature type="compositionally biased region" description="Low complexity" evidence="1">
    <location>
        <begin position="1078"/>
        <end position="1093"/>
    </location>
</feature>
<feature type="region of interest" description="Disordered" evidence="1">
    <location>
        <begin position="1"/>
        <end position="46"/>
    </location>
</feature>
<evidence type="ECO:0000313" key="2">
    <source>
        <dbReference type="EMBL" id="KAK0643703.1"/>
    </source>
</evidence>
<accession>A0AA40CNA7</accession>
<gene>
    <name evidence="2" type="ORF">B0T16DRAFT_459815</name>
</gene>
<evidence type="ECO:0000313" key="3">
    <source>
        <dbReference type="Proteomes" id="UP001174936"/>
    </source>
</evidence>
<protein>
    <submittedName>
        <fullName evidence="2">Uncharacterized protein</fullName>
    </submittedName>
</protein>
<proteinExistence type="predicted"/>
<name>A0AA40CNA7_9PEZI</name>